<evidence type="ECO:0000313" key="2">
    <source>
        <dbReference type="Proteomes" id="UP000708208"/>
    </source>
</evidence>
<keyword evidence="2" id="KW-1185">Reference proteome</keyword>
<name>A0A8J2P5L5_9HEXA</name>
<evidence type="ECO:0000313" key="1">
    <source>
        <dbReference type="EMBL" id="CAG7731884.1"/>
    </source>
</evidence>
<protein>
    <submittedName>
        <fullName evidence="1">Uncharacterized protein</fullName>
    </submittedName>
</protein>
<dbReference type="EMBL" id="CAJVCH010220912">
    <property type="protein sequence ID" value="CAG7731884.1"/>
    <property type="molecule type" value="Genomic_DNA"/>
</dbReference>
<dbReference type="Proteomes" id="UP000708208">
    <property type="component" value="Unassembled WGS sequence"/>
</dbReference>
<feature type="non-terminal residue" evidence="1">
    <location>
        <position position="371"/>
    </location>
</feature>
<comment type="caution">
    <text evidence="1">The sequence shown here is derived from an EMBL/GenBank/DDBJ whole genome shotgun (WGS) entry which is preliminary data.</text>
</comment>
<gene>
    <name evidence="1" type="ORF">AFUS01_LOCUS20441</name>
</gene>
<dbReference type="AlphaFoldDB" id="A0A8J2P5L5"/>
<proteinExistence type="predicted"/>
<organism evidence="1 2">
    <name type="scientific">Allacma fusca</name>
    <dbReference type="NCBI Taxonomy" id="39272"/>
    <lineage>
        <taxon>Eukaryota</taxon>
        <taxon>Metazoa</taxon>
        <taxon>Ecdysozoa</taxon>
        <taxon>Arthropoda</taxon>
        <taxon>Hexapoda</taxon>
        <taxon>Collembola</taxon>
        <taxon>Symphypleona</taxon>
        <taxon>Sminthuridae</taxon>
        <taxon>Allacma</taxon>
    </lineage>
</organism>
<reference evidence="1" key="1">
    <citation type="submission" date="2021-06" db="EMBL/GenBank/DDBJ databases">
        <authorList>
            <person name="Hodson N. C."/>
            <person name="Mongue J. A."/>
            <person name="Jaron S. K."/>
        </authorList>
    </citation>
    <scope>NUCLEOTIDE SEQUENCE</scope>
</reference>
<accession>A0A8J2P5L5</accession>
<sequence>EVTCLDMAEIINTTIQGVIQSLEQSSILAKLTSLRIDDLDETGLEKLVELHSKGLRLKELKLPSFLNDVSSSTLENLLECQAESLVDLTLGGQYLQGGITLRLGNSRYPFVMPKLKVLNFTAAIENGRRINYIQTLVWELDFSSQMPILESLGLYYFTTHSYETMFPPGLDHQPYCMSLTQLVISGGTEYIAESNLILMGTLFRNVTDLTVTVRDGRCISTVFALWQKLRTLKLIIVSGIPKLDEWFTGVIIPSAITSPDKGLNEFQELTNETTGRLALTSLQDLQDLKIIIDLRQTMGGIHSRILPSDLTAMLAIRPLQNLKKLVINRSDITGTSVRILRRDLNLEKCVVGDRTGNIIPLISGEDEIVEQ</sequence>